<keyword evidence="2" id="KW-0812">Transmembrane</keyword>
<comment type="caution">
    <text evidence="3">The sequence shown here is derived from an EMBL/GenBank/DDBJ whole genome shotgun (WGS) entry which is preliminary data.</text>
</comment>
<gene>
    <name evidence="3" type="ORF">WJX72_009864</name>
</gene>
<evidence type="ECO:0000256" key="1">
    <source>
        <dbReference type="SAM" id="MobiDB-lite"/>
    </source>
</evidence>
<protein>
    <submittedName>
        <fullName evidence="3">Uncharacterized protein</fullName>
    </submittedName>
</protein>
<sequence>MPVVARRRGGTVSHGAGFQSRPSLQRRNPVGSLSRPRTRGATATTQASSSSSNELGRRDRKPDPFAAAGLRLQNLLSGVGDGEEELLQNMLSSEPAETKLLLSLLSGGVITVAALGVCWLCGTDPTGGMSVSASSLEAAGLGAVAALPLIALKLGLWSEQWRRSFPALDDAHRSQVEHFTPLISNMTPAQVSLVMLMEVLPTVLLVLPAAQGGLTASFSLYASHMHDIGLHLPEQGPSVLALVLTAFLASLARLIENSVSGEEYAVVEAAMRNADRYYRLMSGPHQDDADKSCIAFKSVAATWLNRKKVAGSFTAVLTAFEVVFLGILWRETGDLAAPLTAAMLSYSVDFAQLHKSMLADSQHSRSRG</sequence>
<dbReference type="Proteomes" id="UP001489004">
    <property type="component" value="Unassembled WGS sequence"/>
</dbReference>
<keyword evidence="4" id="KW-1185">Reference proteome</keyword>
<feature type="transmembrane region" description="Helical" evidence="2">
    <location>
        <begin position="134"/>
        <end position="156"/>
    </location>
</feature>
<organism evidence="3 4">
    <name type="scientific">[Myrmecia] bisecta</name>
    <dbReference type="NCBI Taxonomy" id="41462"/>
    <lineage>
        <taxon>Eukaryota</taxon>
        <taxon>Viridiplantae</taxon>
        <taxon>Chlorophyta</taxon>
        <taxon>core chlorophytes</taxon>
        <taxon>Trebouxiophyceae</taxon>
        <taxon>Trebouxiales</taxon>
        <taxon>Trebouxiaceae</taxon>
        <taxon>Myrmecia</taxon>
    </lineage>
</organism>
<reference evidence="3 4" key="1">
    <citation type="journal article" date="2024" name="Nat. Commun.">
        <title>Phylogenomics reveals the evolutionary origins of lichenization in chlorophyte algae.</title>
        <authorList>
            <person name="Puginier C."/>
            <person name="Libourel C."/>
            <person name="Otte J."/>
            <person name="Skaloud P."/>
            <person name="Haon M."/>
            <person name="Grisel S."/>
            <person name="Petersen M."/>
            <person name="Berrin J.G."/>
            <person name="Delaux P.M."/>
            <person name="Dal Grande F."/>
            <person name="Keller J."/>
        </authorList>
    </citation>
    <scope>NUCLEOTIDE SEQUENCE [LARGE SCALE GENOMIC DNA]</scope>
    <source>
        <strain evidence="3 4">SAG 2043</strain>
    </source>
</reference>
<name>A0AAW1PX07_9CHLO</name>
<feature type="transmembrane region" description="Helical" evidence="2">
    <location>
        <begin position="100"/>
        <end position="122"/>
    </location>
</feature>
<feature type="region of interest" description="Disordered" evidence="1">
    <location>
        <begin position="1"/>
        <end position="63"/>
    </location>
</feature>
<evidence type="ECO:0000313" key="3">
    <source>
        <dbReference type="EMBL" id="KAK9813148.1"/>
    </source>
</evidence>
<feature type="transmembrane region" description="Helical" evidence="2">
    <location>
        <begin position="309"/>
        <end position="329"/>
    </location>
</feature>
<feature type="compositionally biased region" description="Low complexity" evidence="1">
    <location>
        <begin position="39"/>
        <end position="52"/>
    </location>
</feature>
<keyword evidence="2" id="KW-0472">Membrane</keyword>
<keyword evidence="2" id="KW-1133">Transmembrane helix</keyword>
<evidence type="ECO:0000256" key="2">
    <source>
        <dbReference type="SAM" id="Phobius"/>
    </source>
</evidence>
<accession>A0AAW1PX07</accession>
<proteinExistence type="predicted"/>
<feature type="transmembrane region" description="Helical" evidence="2">
    <location>
        <begin position="238"/>
        <end position="255"/>
    </location>
</feature>
<dbReference type="AlphaFoldDB" id="A0AAW1PX07"/>
<feature type="transmembrane region" description="Helical" evidence="2">
    <location>
        <begin position="193"/>
        <end position="218"/>
    </location>
</feature>
<evidence type="ECO:0000313" key="4">
    <source>
        <dbReference type="Proteomes" id="UP001489004"/>
    </source>
</evidence>
<dbReference type="EMBL" id="JALJOR010000008">
    <property type="protein sequence ID" value="KAK9813148.1"/>
    <property type="molecule type" value="Genomic_DNA"/>
</dbReference>